<dbReference type="InterPro" id="IPR007318">
    <property type="entry name" value="Phopholipid_MeTrfase"/>
</dbReference>
<comment type="subcellular location">
    <subcellularLocation>
        <location evidence="1">Endomembrane system</location>
        <topology evidence="1">Multi-pass membrane protein</topology>
    </subcellularLocation>
</comment>
<dbReference type="Gene3D" id="1.20.120.1630">
    <property type="match status" value="1"/>
</dbReference>
<dbReference type="AlphaFoldDB" id="A0A212QNH2"/>
<keyword evidence="6" id="KW-0808">Transferase</keyword>
<accession>A0A212QNH2</accession>
<dbReference type="EMBL" id="FYDG01000001">
    <property type="protein sequence ID" value="SNB60923.1"/>
    <property type="molecule type" value="Genomic_DNA"/>
</dbReference>
<evidence type="ECO:0000256" key="5">
    <source>
        <dbReference type="SAM" id="Phobius"/>
    </source>
</evidence>
<evidence type="ECO:0000256" key="3">
    <source>
        <dbReference type="ARBA" id="ARBA00022989"/>
    </source>
</evidence>
<proteinExistence type="predicted"/>
<dbReference type="PANTHER" id="PTHR43847">
    <property type="entry name" value="BLL3993 PROTEIN"/>
    <property type="match status" value="1"/>
</dbReference>
<name>A0A212QNH2_RHOAC</name>
<dbReference type="RefSeq" id="WP_088519352.1">
    <property type="nucleotide sequence ID" value="NZ_FYDG01000001.1"/>
</dbReference>
<reference evidence="7" key="1">
    <citation type="submission" date="2017-06" db="EMBL/GenBank/DDBJ databases">
        <authorList>
            <person name="Varghese N."/>
            <person name="Submissions S."/>
        </authorList>
    </citation>
    <scope>NUCLEOTIDE SEQUENCE [LARGE SCALE GENOMIC DNA]</scope>
    <source>
        <strain evidence="7">DSM 137</strain>
    </source>
</reference>
<dbReference type="Pfam" id="PF04191">
    <property type="entry name" value="PEMT"/>
    <property type="match status" value="1"/>
</dbReference>
<sequence length="167" mass="17925">MPEDFRARPNVLPWPPVIFAAAWILGFALESIAPLGEESLPAWALTIGRLIAATGIALDLWAMAAMTAARTNIMPNRSARRLVTSGPFSLSRNPIYLGNTLVTLGIGLGLGALWFIPLAGVAAVLVERLAIRREEAHLAAKFGADWTAYAAATPRWLGFGFSTRGRT</sequence>
<keyword evidence="6" id="KW-0489">Methyltransferase</keyword>
<evidence type="ECO:0000313" key="7">
    <source>
        <dbReference type="Proteomes" id="UP000198418"/>
    </source>
</evidence>
<keyword evidence="7" id="KW-1185">Reference proteome</keyword>
<organism evidence="6 7">
    <name type="scientific">Rhodoblastus acidophilus</name>
    <name type="common">Rhodopseudomonas acidophila</name>
    <dbReference type="NCBI Taxonomy" id="1074"/>
    <lineage>
        <taxon>Bacteria</taxon>
        <taxon>Pseudomonadati</taxon>
        <taxon>Pseudomonadota</taxon>
        <taxon>Alphaproteobacteria</taxon>
        <taxon>Hyphomicrobiales</taxon>
        <taxon>Rhodoblastaceae</taxon>
        <taxon>Rhodoblastus</taxon>
    </lineage>
</organism>
<evidence type="ECO:0000313" key="6">
    <source>
        <dbReference type="EMBL" id="SNB60923.1"/>
    </source>
</evidence>
<dbReference type="GO" id="GO:0012505">
    <property type="term" value="C:endomembrane system"/>
    <property type="evidence" value="ECO:0007669"/>
    <property type="project" value="UniProtKB-SubCell"/>
</dbReference>
<gene>
    <name evidence="6" type="ORF">SAMN06265338_101948</name>
</gene>
<feature type="transmembrane region" description="Helical" evidence="5">
    <location>
        <begin position="101"/>
        <end position="126"/>
    </location>
</feature>
<dbReference type="GO" id="GO:0008168">
    <property type="term" value="F:methyltransferase activity"/>
    <property type="evidence" value="ECO:0007669"/>
    <property type="project" value="UniProtKB-KW"/>
</dbReference>
<keyword evidence="4 5" id="KW-0472">Membrane</keyword>
<keyword evidence="3 5" id="KW-1133">Transmembrane helix</keyword>
<dbReference type="Proteomes" id="UP000198418">
    <property type="component" value="Unassembled WGS sequence"/>
</dbReference>
<evidence type="ECO:0000256" key="2">
    <source>
        <dbReference type="ARBA" id="ARBA00022692"/>
    </source>
</evidence>
<feature type="transmembrane region" description="Helical" evidence="5">
    <location>
        <begin position="12"/>
        <end position="29"/>
    </location>
</feature>
<dbReference type="OrthoDB" id="9811969at2"/>
<keyword evidence="2 5" id="KW-0812">Transmembrane</keyword>
<protein>
    <submittedName>
        <fullName evidence="6">Protein-S-isoprenylcysteine O-methyltransferase Ste14</fullName>
    </submittedName>
</protein>
<dbReference type="GO" id="GO:0032259">
    <property type="term" value="P:methylation"/>
    <property type="evidence" value="ECO:0007669"/>
    <property type="project" value="UniProtKB-KW"/>
</dbReference>
<dbReference type="PANTHER" id="PTHR43847:SF1">
    <property type="entry name" value="BLL3993 PROTEIN"/>
    <property type="match status" value="1"/>
</dbReference>
<feature type="transmembrane region" description="Helical" evidence="5">
    <location>
        <begin position="50"/>
        <end position="69"/>
    </location>
</feature>
<evidence type="ECO:0000256" key="4">
    <source>
        <dbReference type="ARBA" id="ARBA00023136"/>
    </source>
</evidence>
<dbReference type="InterPro" id="IPR052527">
    <property type="entry name" value="Metal_cation-efflux_comp"/>
</dbReference>
<evidence type="ECO:0000256" key="1">
    <source>
        <dbReference type="ARBA" id="ARBA00004127"/>
    </source>
</evidence>